<sequence>MSSKLDHSIVASLAAISFAIGWTVFVYHLVKTAHVSQEEGHWINVARNEAYGLCYNGCNDCYDVISIEDACFMTRKVTVPGVDCDANNIWAWADRYPLECLVAVGNIYKHNAVWWKKFWLSSLWLLNALSVVIYKLVYSILELFSVNKEYHLVHGRRRNSSTPLLSTFMVSFLAVTLLPSSTAYRCMHEAPVYNQHFINAEGSLYGQIHGWLSNCYDESFSCGEICSTATSDGKKSCDTTWCSQPRLDKPPSYYVDSAAHRVMSCGFQLTRTVPGWVDKRIANPRIEGELWVKVSVNQFNNSDGLLQQVQCLYDIVAPPQ</sequence>
<proteinExistence type="predicted"/>
<protein>
    <submittedName>
        <fullName evidence="2">Uncharacterized protein</fullName>
    </submittedName>
</protein>
<evidence type="ECO:0000313" key="3">
    <source>
        <dbReference type="Proteomes" id="UP000244855"/>
    </source>
</evidence>
<keyword evidence="3" id="KW-1185">Reference proteome</keyword>
<accession>A0A2V1DX81</accession>
<feature type="transmembrane region" description="Helical" evidence="1">
    <location>
        <begin position="118"/>
        <end position="141"/>
    </location>
</feature>
<feature type="transmembrane region" description="Helical" evidence="1">
    <location>
        <begin position="162"/>
        <end position="184"/>
    </location>
</feature>
<name>A0A2V1DX81_9PLEO</name>
<feature type="transmembrane region" description="Helical" evidence="1">
    <location>
        <begin position="9"/>
        <end position="30"/>
    </location>
</feature>
<dbReference type="AlphaFoldDB" id="A0A2V1DX81"/>
<organism evidence="2 3">
    <name type="scientific">Periconia macrospinosa</name>
    <dbReference type="NCBI Taxonomy" id="97972"/>
    <lineage>
        <taxon>Eukaryota</taxon>
        <taxon>Fungi</taxon>
        <taxon>Dikarya</taxon>
        <taxon>Ascomycota</taxon>
        <taxon>Pezizomycotina</taxon>
        <taxon>Dothideomycetes</taxon>
        <taxon>Pleosporomycetidae</taxon>
        <taxon>Pleosporales</taxon>
        <taxon>Massarineae</taxon>
        <taxon>Periconiaceae</taxon>
        <taxon>Periconia</taxon>
    </lineage>
</organism>
<evidence type="ECO:0000256" key="1">
    <source>
        <dbReference type="SAM" id="Phobius"/>
    </source>
</evidence>
<keyword evidence="1" id="KW-0812">Transmembrane</keyword>
<gene>
    <name evidence="2" type="ORF">DM02DRAFT_612786</name>
</gene>
<dbReference type="Proteomes" id="UP000244855">
    <property type="component" value="Unassembled WGS sequence"/>
</dbReference>
<keyword evidence="1" id="KW-0472">Membrane</keyword>
<reference evidence="2 3" key="1">
    <citation type="journal article" date="2018" name="Sci. Rep.">
        <title>Comparative genomics provides insights into the lifestyle and reveals functional heterogeneity of dark septate endophytic fungi.</title>
        <authorList>
            <person name="Knapp D.G."/>
            <person name="Nemeth J.B."/>
            <person name="Barry K."/>
            <person name="Hainaut M."/>
            <person name="Henrissat B."/>
            <person name="Johnson J."/>
            <person name="Kuo A."/>
            <person name="Lim J.H.P."/>
            <person name="Lipzen A."/>
            <person name="Nolan M."/>
            <person name="Ohm R.A."/>
            <person name="Tamas L."/>
            <person name="Grigoriev I.V."/>
            <person name="Spatafora J.W."/>
            <person name="Nagy L.G."/>
            <person name="Kovacs G.M."/>
        </authorList>
    </citation>
    <scope>NUCLEOTIDE SEQUENCE [LARGE SCALE GENOMIC DNA]</scope>
    <source>
        <strain evidence="2 3">DSE2036</strain>
    </source>
</reference>
<evidence type="ECO:0000313" key="2">
    <source>
        <dbReference type="EMBL" id="PVI02636.1"/>
    </source>
</evidence>
<dbReference type="OrthoDB" id="3926976at2759"/>
<keyword evidence="1" id="KW-1133">Transmembrane helix</keyword>
<dbReference type="EMBL" id="KZ805340">
    <property type="protein sequence ID" value="PVI02636.1"/>
    <property type="molecule type" value="Genomic_DNA"/>
</dbReference>